<comment type="caution">
    <text evidence="1">The sequence shown here is derived from an EMBL/GenBank/DDBJ whole genome shotgun (WGS) entry which is preliminary data.</text>
</comment>
<feature type="non-terminal residue" evidence="1">
    <location>
        <position position="1"/>
    </location>
</feature>
<name>X1KW69_9ZZZZ</name>
<organism evidence="1">
    <name type="scientific">marine sediment metagenome</name>
    <dbReference type="NCBI Taxonomy" id="412755"/>
    <lineage>
        <taxon>unclassified sequences</taxon>
        <taxon>metagenomes</taxon>
        <taxon>ecological metagenomes</taxon>
    </lineage>
</organism>
<evidence type="ECO:0008006" key="2">
    <source>
        <dbReference type="Google" id="ProtNLM"/>
    </source>
</evidence>
<accession>X1KW69</accession>
<dbReference type="EMBL" id="BARV01005118">
    <property type="protein sequence ID" value="GAI11332.1"/>
    <property type="molecule type" value="Genomic_DNA"/>
</dbReference>
<reference evidence="1" key="1">
    <citation type="journal article" date="2014" name="Front. Microbiol.">
        <title>High frequency of phylogenetically diverse reductive dehalogenase-homologous genes in deep subseafloor sedimentary metagenomes.</title>
        <authorList>
            <person name="Kawai M."/>
            <person name="Futagami T."/>
            <person name="Toyoda A."/>
            <person name="Takaki Y."/>
            <person name="Nishi S."/>
            <person name="Hori S."/>
            <person name="Arai W."/>
            <person name="Tsubouchi T."/>
            <person name="Morono Y."/>
            <person name="Uchiyama I."/>
            <person name="Ito T."/>
            <person name="Fujiyama A."/>
            <person name="Inagaki F."/>
            <person name="Takami H."/>
        </authorList>
    </citation>
    <scope>NUCLEOTIDE SEQUENCE</scope>
    <source>
        <strain evidence="1">Expedition CK06-06</strain>
    </source>
</reference>
<evidence type="ECO:0000313" key="1">
    <source>
        <dbReference type="EMBL" id="GAI11332.1"/>
    </source>
</evidence>
<gene>
    <name evidence="1" type="ORF">S06H3_10845</name>
</gene>
<protein>
    <recommendedName>
        <fullName evidence="2">Transposase zinc-binding domain-containing protein</fullName>
    </recommendedName>
</protein>
<sequence>DSRFLAGSPQLQKKCPGYFMIGSCENGHRYAKELYCDREWCPECGEKWSEAHQRRYSRLLPKAQQLKVMGYFVIERPLKSRGKLRSKKALAREGITIRAVLSGKWEISQRRRRGERISKEQELQIRAGWFPRGITRWHYFGDVAREIREDLKCLTWGRERPETSQDGQGRRYNPHQNVMVDYGFIVPGKLERIKRSLRAALGEPDLIVHYGFTKEPAAMVHVLKYVTRATFRDWMWAPDVAADLYKFHNVRSWG</sequence>
<dbReference type="AlphaFoldDB" id="X1KW69"/>
<proteinExistence type="predicted"/>
<feature type="non-terminal residue" evidence="1">
    <location>
        <position position="254"/>
    </location>
</feature>